<dbReference type="Proteomes" id="UP000002012">
    <property type="component" value="Chromosome"/>
</dbReference>
<keyword evidence="1" id="KW-0472">Membrane</keyword>
<dbReference type="eggNOG" id="COG0296">
    <property type="taxonomic scope" value="Bacteria"/>
</dbReference>
<proteinExistence type="predicted"/>
<dbReference type="InterPro" id="IPR032640">
    <property type="entry name" value="AMPK1_CBM"/>
</dbReference>
<accession>D4H6P2</accession>
<dbReference type="SUPFAM" id="SSF81296">
    <property type="entry name" value="E set domains"/>
    <property type="match status" value="1"/>
</dbReference>
<dbReference type="RefSeq" id="WP_013010289.1">
    <property type="nucleotide sequence ID" value="NC_013943.1"/>
</dbReference>
<dbReference type="CAZy" id="CBM48">
    <property type="family name" value="Carbohydrate-Binding Module Family 48"/>
</dbReference>
<dbReference type="InParanoid" id="D4H6P2"/>
<keyword evidence="3" id="KW-0808">Transferase</keyword>
<dbReference type="PaxDb" id="522772-Dacet_0980"/>
<dbReference type="EMBL" id="CP001968">
    <property type="protein sequence ID" value="ADD67758.1"/>
    <property type="molecule type" value="Genomic_DNA"/>
</dbReference>
<keyword evidence="4" id="KW-1185">Reference proteome</keyword>
<sequence length="187" mass="20933" precursor="true">MSDRNILISQYIDNELNISEKIDFVKEVNNDDSYFSSALGMLEMEMTMSHTISPPPIPDISASSKSKLNITRIASFTALAASLIVMLRVFFFAPDHMPEIRTAHRFVLYHPEASQVEVTGTFSGWQPISMYNAGNGYWQITMPLNKGEYVYTYLINGRTTLPDPTVHAKQNDGFGGENSVISVGERI</sequence>
<organism evidence="3 4">
    <name type="scientific">Denitrovibrio acetiphilus (strain DSM 12809 / NBRC 114555 / N2460)</name>
    <dbReference type="NCBI Taxonomy" id="522772"/>
    <lineage>
        <taxon>Bacteria</taxon>
        <taxon>Pseudomonadati</taxon>
        <taxon>Deferribacterota</taxon>
        <taxon>Deferribacteres</taxon>
        <taxon>Deferribacterales</taxon>
        <taxon>Geovibrionaceae</taxon>
        <taxon>Denitrovibrio</taxon>
    </lineage>
</organism>
<feature type="domain" description="AMP-activated protein kinase glycogen-binding" evidence="2">
    <location>
        <begin position="109"/>
        <end position="184"/>
    </location>
</feature>
<feature type="transmembrane region" description="Helical" evidence="1">
    <location>
        <begin position="73"/>
        <end position="93"/>
    </location>
</feature>
<dbReference type="AlphaFoldDB" id="D4H6P2"/>
<keyword evidence="3" id="KW-0418">Kinase</keyword>
<evidence type="ECO:0000313" key="3">
    <source>
        <dbReference type="EMBL" id="ADD67758.1"/>
    </source>
</evidence>
<dbReference type="InterPro" id="IPR014756">
    <property type="entry name" value="Ig_E-set"/>
</dbReference>
<dbReference type="InterPro" id="IPR013783">
    <property type="entry name" value="Ig-like_fold"/>
</dbReference>
<dbReference type="HOGENOM" id="CLU_1394383_0_0_0"/>
<name>D4H6P2_DENA2</name>
<dbReference type="KEGG" id="dap:Dacet_0980"/>
<evidence type="ECO:0000256" key="1">
    <source>
        <dbReference type="SAM" id="Phobius"/>
    </source>
</evidence>
<protein>
    <submittedName>
        <fullName evidence="3">Conserved hypothetical 5-AMP-activated protein kinase, beta-1 subunit (AMPK beta-1 chain) (AMPKb)</fullName>
    </submittedName>
</protein>
<gene>
    <name evidence="3" type="ordered locus">Dacet_0980</name>
</gene>
<reference evidence="3 4" key="1">
    <citation type="journal article" date="2010" name="Stand. Genomic Sci.">
        <title>Complete genome sequence of Denitrovibrio acetiphilus type strain (N2460).</title>
        <authorList>
            <person name="Kiss H."/>
            <person name="Lang E."/>
            <person name="Lapidus A."/>
            <person name="Copeland A."/>
            <person name="Nolan M."/>
            <person name="Glavina Del Rio T."/>
            <person name="Chen F."/>
            <person name="Lucas S."/>
            <person name="Tice H."/>
            <person name="Cheng J.F."/>
            <person name="Han C."/>
            <person name="Goodwin L."/>
            <person name="Pitluck S."/>
            <person name="Liolios K."/>
            <person name="Pati A."/>
            <person name="Ivanova N."/>
            <person name="Mavromatis K."/>
            <person name="Chen A."/>
            <person name="Palaniappan K."/>
            <person name="Land M."/>
            <person name="Hauser L."/>
            <person name="Chang Y.J."/>
            <person name="Jeffries C.D."/>
            <person name="Detter J.C."/>
            <person name="Brettin T."/>
            <person name="Spring S."/>
            <person name="Rohde M."/>
            <person name="Goker M."/>
            <person name="Woyke T."/>
            <person name="Bristow J."/>
            <person name="Eisen J.A."/>
            <person name="Markowitz V."/>
            <person name="Hugenholtz P."/>
            <person name="Kyrpides N.C."/>
            <person name="Klenk H.P."/>
        </authorList>
    </citation>
    <scope>NUCLEOTIDE SEQUENCE [LARGE SCALE GENOMIC DNA]</scope>
    <source>
        <strain evidence="4">DSM 12809 / NBRC 114555 / N2460</strain>
    </source>
</reference>
<keyword evidence="1" id="KW-1133">Transmembrane helix</keyword>
<dbReference type="OrthoDB" id="5418559at2"/>
<dbReference type="Gene3D" id="2.60.40.10">
    <property type="entry name" value="Immunoglobulins"/>
    <property type="match status" value="1"/>
</dbReference>
<evidence type="ECO:0000313" key="4">
    <source>
        <dbReference type="Proteomes" id="UP000002012"/>
    </source>
</evidence>
<evidence type="ECO:0000259" key="2">
    <source>
        <dbReference type="Pfam" id="PF16561"/>
    </source>
</evidence>
<dbReference type="GO" id="GO:0016301">
    <property type="term" value="F:kinase activity"/>
    <property type="evidence" value="ECO:0007669"/>
    <property type="project" value="UniProtKB-KW"/>
</dbReference>
<dbReference type="STRING" id="522772.Dacet_0980"/>
<dbReference type="Pfam" id="PF16561">
    <property type="entry name" value="AMPK1_CBM"/>
    <property type="match status" value="1"/>
</dbReference>
<dbReference type="CDD" id="cd02859">
    <property type="entry name" value="E_set_AMPKbeta_like_N"/>
    <property type="match status" value="1"/>
</dbReference>
<keyword evidence="1" id="KW-0812">Transmembrane</keyword>